<evidence type="ECO:0008006" key="4">
    <source>
        <dbReference type="Google" id="ProtNLM"/>
    </source>
</evidence>
<proteinExistence type="predicted"/>
<comment type="caution">
    <text evidence="2">The sequence shown here is derived from an EMBL/GenBank/DDBJ whole genome shotgun (WGS) entry which is preliminary data.</text>
</comment>
<gene>
    <name evidence="2" type="ORF">A9Q84_10070</name>
</gene>
<evidence type="ECO:0000256" key="1">
    <source>
        <dbReference type="SAM" id="SignalP"/>
    </source>
</evidence>
<keyword evidence="1" id="KW-0732">Signal</keyword>
<feature type="signal peptide" evidence="1">
    <location>
        <begin position="1"/>
        <end position="18"/>
    </location>
</feature>
<protein>
    <recommendedName>
        <fullName evidence="4">Lipoprotein</fullName>
    </recommendedName>
</protein>
<reference evidence="3" key="1">
    <citation type="journal article" date="2017" name="Proc. Natl. Acad. Sci. U.S.A.">
        <title>Simulation of Deepwater Horizon oil plume reveals substrate specialization within a complex community of hydrocarbon-degraders.</title>
        <authorList>
            <person name="Hu P."/>
            <person name="Dubinsky E.A."/>
            <person name="Probst A.J."/>
            <person name="Wang J."/>
            <person name="Sieber C.M.K."/>
            <person name="Tom L.M."/>
            <person name="Gardinali P."/>
            <person name="Banfield J.F."/>
            <person name="Atlas R.M."/>
            <person name="Andersen G.L."/>
        </authorList>
    </citation>
    <scope>NUCLEOTIDE SEQUENCE [LARGE SCALE GENOMIC DNA]</scope>
</reference>
<dbReference type="EMBL" id="MAAO01000006">
    <property type="protein sequence ID" value="OUR96679.1"/>
    <property type="molecule type" value="Genomic_DNA"/>
</dbReference>
<evidence type="ECO:0000313" key="3">
    <source>
        <dbReference type="Proteomes" id="UP000196531"/>
    </source>
</evidence>
<dbReference type="AlphaFoldDB" id="A0A1Y5FCL7"/>
<sequence>MKSILLVAALLLSFQSLGYETLVNCYKTVQIDGQDTPQGPFEEMSQTEIYLTKNQYYRELETYKELDTLIISVFNGYHKPWYGFSNIVVPVTKGHWDYSEGRVRFNMDEDIGYQSSNYERYKVDFLINLDLERKGKFLIGKLYFSSVRRGLFYDMEIKLEQKGCL</sequence>
<dbReference type="Proteomes" id="UP000196531">
    <property type="component" value="Unassembled WGS sequence"/>
</dbReference>
<evidence type="ECO:0000313" key="2">
    <source>
        <dbReference type="EMBL" id="OUR96679.1"/>
    </source>
</evidence>
<organism evidence="2 3">
    <name type="scientific">Halobacteriovorax marinus</name>
    <dbReference type="NCBI Taxonomy" id="97084"/>
    <lineage>
        <taxon>Bacteria</taxon>
        <taxon>Pseudomonadati</taxon>
        <taxon>Bdellovibrionota</taxon>
        <taxon>Bacteriovoracia</taxon>
        <taxon>Bacteriovoracales</taxon>
        <taxon>Halobacteriovoraceae</taxon>
        <taxon>Halobacteriovorax</taxon>
    </lineage>
</organism>
<feature type="chain" id="PRO_5012825306" description="Lipoprotein" evidence="1">
    <location>
        <begin position="19"/>
        <end position="165"/>
    </location>
</feature>
<name>A0A1Y5FCL7_9BACT</name>
<accession>A0A1Y5FCL7</accession>